<keyword evidence="1" id="KW-0812">Transmembrane</keyword>
<evidence type="ECO:0008006" key="3">
    <source>
        <dbReference type="Google" id="ProtNLM"/>
    </source>
</evidence>
<keyword evidence="1" id="KW-0472">Membrane</keyword>
<feature type="non-terminal residue" evidence="2">
    <location>
        <position position="1"/>
    </location>
</feature>
<proteinExistence type="predicted"/>
<evidence type="ECO:0000313" key="2">
    <source>
        <dbReference type="EMBL" id="SUZ54392.1"/>
    </source>
</evidence>
<organism evidence="2">
    <name type="scientific">marine metagenome</name>
    <dbReference type="NCBI Taxonomy" id="408172"/>
    <lineage>
        <taxon>unclassified sequences</taxon>
        <taxon>metagenomes</taxon>
        <taxon>ecological metagenomes</taxon>
    </lineage>
</organism>
<dbReference type="AlphaFoldDB" id="A0A381NIG8"/>
<sequence length="91" mass="9252">VISGGAYLFKLVGVMAGNRFAVALEPVAALVPPALFSAIIVIMTVADGPSIVVDARLVGVGLAAVAVWRRAPFIVVVVVAMAATALVRLLV</sequence>
<keyword evidence="1" id="KW-1133">Transmembrane helix</keyword>
<protein>
    <recommendedName>
        <fullName evidence="3">Branched-chain amino acid transporter AzlD</fullName>
    </recommendedName>
</protein>
<feature type="transmembrane region" description="Helical" evidence="1">
    <location>
        <begin position="73"/>
        <end position="90"/>
    </location>
</feature>
<gene>
    <name evidence="2" type="ORF">METZ01_LOCUS7246</name>
</gene>
<dbReference type="EMBL" id="UINC01000385">
    <property type="protein sequence ID" value="SUZ54392.1"/>
    <property type="molecule type" value="Genomic_DNA"/>
</dbReference>
<reference evidence="2" key="1">
    <citation type="submission" date="2018-05" db="EMBL/GenBank/DDBJ databases">
        <authorList>
            <person name="Lanie J.A."/>
            <person name="Ng W.-L."/>
            <person name="Kazmierczak K.M."/>
            <person name="Andrzejewski T.M."/>
            <person name="Davidsen T.M."/>
            <person name="Wayne K.J."/>
            <person name="Tettelin H."/>
            <person name="Glass J.I."/>
            <person name="Rusch D."/>
            <person name="Podicherti R."/>
            <person name="Tsui H.-C.T."/>
            <person name="Winkler M.E."/>
        </authorList>
    </citation>
    <scope>NUCLEOTIDE SEQUENCE</scope>
</reference>
<accession>A0A381NIG8</accession>
<name>A0A381NIG8_9ZZZZ</name>
<evidence type="ECO:0000256" key="1">
    <source>
        <dbReference type="SAM" id="Phobius"/>
    </source>
</evidence>
<feature type="transmembrane region" description="Helical" evidence="1">
    <location>
        <begin position="20"/>
        <end position="45"/>
    </location>
</feature>